<evidence type="ECO:0000256" key="1">
    <source>
        <dbReference type="SAM" id="Coils"/>
    </source>
</evidence>
<proteinExistence type="predicted"/>
<dbReference type="GO" id="GO:0045893">
    <property type="term" value="P:positive regulation of DNA-templated transcription"/>
    <property type="evidence" value="ECO:0000318"/>
    <property type="project" value="GO_Central"/>
</dbReference>
<dbReference type="KEGG" id="ddi:DDB_G0269826"/>
<dbReference type="FunCoup" id="Q55D09">
    <property type="interactions" value="744"/>
</dbReference>
<feature type="coiled-coil region" evidence="1">
    <location>
        <begin position="292"/>
        <end position="322"/>
    </location>
</feature>
<keyword evidence="1" id="KW-0175">Coiled coil</keyword>
<evidence type="ECO:0000313" key="5">
    <source>
        <dbReference type="Proteomes" id="UP000002195"/>
    </source>
</evidence>
<evidence type="ECO:0000256" key="2">
    <source>
        <dbReference type="SAM" id="MobiDB-lite"/>
    </source>
</evidence>
<feature type="region of interest" description="Disordered" evidence="2">
    <location>
        <begin position="855"/>
        <end position="884"/>
    </location>
</feature>
<sequence length="1214" mass="141692">MEQYQKIIKNYLNEQLGINSNNNNNLKKEKSINQKNQQQQEELQFEIENIPPSPPSSPIIQMSQEFIENSFAEDNEEEEEIIIIMTNSNSSEDNEINEKLKGLNSVCSGGGDFKHRVIVDNLVVSFEMDEKHKNQLKLVQQRYNKAKQVFEILLKQSNQYLQQPQKSIKERNEKIKSILTQFEYEQYIQSPFNFFGLVSPKVGVDKGSLEYLSENYSQFSLITMGYPLQFLKSSLCKFNNRIPHLFKVSQYDRSTKTFQILRNLIKKNNLYFEMYFNSICLINRNILSLNQNNFNNNLNNNLNNNNNNINNENINNDNNNNELINNNEENNEENKIKFSVNLIRKNKNKQITFCKLVIPQPNSIEKYSVICFEGKENDMVSSRIEYSSQDILDSINNFKKKFFNKTGLNFNFNLNNNLNNNNSNNLNNNNNNNNNNSNNNNNNENDEIKKQLLELFPLSKKEKRDKKLNPYQYKIVDNNWPLKNKIPNLKNIIFSVIRELMLINSNYLNEYLIKLPIDLIEDLIKNCKRDKTPNGFYCLKILVDKIQEIKYFKNVSIKLPSIDKMIISSNQHNSWFSFLYEKSISQDIFNLQYSQDFMINVYENLDLFILKEWPFKEQIINIIKKENSQNYYCQGNGNGNGNDCKIDQDISIGKPSIVNKIEFLKLFNQESNYRLLNNYGFNWSNTVISGNFITMCLLGEKYKSNFQDTEIDIFFYGLEKDEIINRIQNFIKFLKLSNQWNQYSICKTLSGSIVLSKHYPFRHLKFHLEPYVNKNHILVCCDIHSNGFIFDGENIQTLFNSIQSINYRCDFLSKESWMLNGDIRYQRRILKNISKGFKLISFDLKFFKENFNFNNNQENQENGNNNNNGNDGNGDDDDDDDDLQFSSHTNHSGLALIVSCQKNDDVVLFIKSSILPIPYGKDINKERFEEMINDHSLISRYQSINETYLELIKKYPLQYPNNRKYTTLSSNMFPFINIQPRFTFDIYTNIEIENYIIGNQSSSVDIPPQQEQQTSKWSTSYLLSLRSYKKSNDYSSTFIKDIGYDKAIDTQDVFLICLTCSIVSLCCNFVILILQLINLKVKSKHNAFLMCILSKVVGFICLVFNIGSVLYLLSFRQYFDKECNLLGNCLITPQNSSSSSSSSSSTSVNDDQDSIGYNANSALEFIGSTDTTYYRPHLGWLLNAIAFFFIVGGISFLFIPKDKKNKQNKYQLIV</sequence>
<dbReference type="EMBL" id="AAFI02000005">
    <property type="protein sequence ID" value="EAL72263.1"/>
    <property type="molecule type" value="Genomic_DNA"/>
</dbReference>
<dbReference type="eggNOG" id="ENOG502QXQ5">
    <property type="taxonomic scope" value="Eukaryota"/>
</dbReference>
<dbReference type="GeneID" id="8617277"/>
<dbReference type="STRING" id="44689.Q55D09"/>
<feature type="compositionally biased region" description="Low complexity" evidence="2">
    <location>
        <begin position="419"/>
        <end position="443"/>
    </location>
</feature>
<dbReference type="OMA" id="MYFNSIC"/>
<evidence type="ECO:0000313" key="4">
    <source>
        <dbReference type="EMBL" id="EAL72263.1"/>
    </source>
</evidence>
<dbReference type="SMR" id="Q55D09"/>
<keyword evidence="3" id="KW-1133">Transmembrane helix</keyword>
<protein>
    <recommendedName>
        <fullName evidence="6">Transmembrane protein</fullName>
    </recommendedName>
</protein>
<keyword evidence="3" id="KW-0472">Membrane</keyword>
<dbReference type="GO" id="GO:0042800">
    <property type="term" value="F:histone H3K4 methyltransferase activity"/>
    <property type="evidence" value="ECO:0000318"/>
    <property type="project" value="GO_Central"/>
</dbReference>
<dbReference type="Proteomes" id="UP000002195">
    <property type="component" value="Unassembled WGS sequence"/>
</dbReference>
<dbReference type="AlphaFoldDB" id="Q55D09"/>
<evidence type="ECO:0000256" key="3">
    <source>
        <dbReference type="SAM" id="Phobius"/>
    </source>
</evidence>
<evidence type="ECO:0008006" key="6">
    <source>
        <dbReference type="Google" id="ProtNLM"/>
    </source>
</evidence>
<dbReference type="dictyBase" id="DDB_G0269826"/>
<feature type="compositionally biased region" description="Acidic residues" evidence="2">
    <location>
        <begin position="873"/>
        <end position="883"/>
    </location>
</feature>
<dbReference type="HOGENOM" id="CLU_269414_0_0_1"/>
<organism evidence="4 5">
    <name type="scientific">Dictyostelium discoideum</name>
    <name type="common">Social amoeba</name>
    <dbReference type="NCBI Taxonomy" id="44689"/>
    <lineage>
        <taxon>Eukaryota</taxon>
        <taxon>Amoebozoa</taxon>
        <taxon>Evosea</taxon>
        <taxon>Eumycetozoa</taxon>
        <taxon>Dictyostelia</taxon>
        <taxon>Dictyosteliales</taxon>
        <taxon>Dictyosteliaceae</taxon>
        <taxon>Dictyostelium</taxon>
    </lineage>
</organism>
<gene>
    <name evidence="4" type="ORF">DDB_G0269826</name>
</gene>
<reference evidence="4 5" key="1">
    <citation type="journal article" date="2005" name="Nature">
        <title>The genome of the social amoeba Dictyostelium discoideum.</title>
        <authorList>
            <consortium name="The Dictyostelium discoideum Sequencing Consortium"/>
            <person name="Eichinger L."/>
            <person name="Pachebat J.A."/>
            <person name="Glockner G."/>
            <person name="Rajandream M.A."/>
            <person name="Sucgang R."/>
            <person name="Berriman M."/>
            <person name="Song J."/>
            <person name="Olsen R."/>
            <person name="Szafranski K."/>
            <person name="Xu Q."/>
            <person name="Tunggal B."/>
            <person name="Kummerfeld S."/>
            <person name="Madera M."/>
            <person name="Konfortov B.A."/>
            <person name="Rivero F."/>
            <person name="Bankier A.T."/>
            <person name="Lehmann R."/>
            <person name="Hamlin N."/>
            <person name="Davies R."/>
            <person name="Gaudet P."/>
            <person name="Fey P."/>
            <person name="Pilcher K."/>
            <person name="Chen G."/>
            <person name="Saunders D."/>
            <person name="Sodergren E."/>
            <person name="Davis P."/>
            <person name="Kerhornou A."/>
            <person name="Nie X."/>
            <person name="Hall N."/>
            <person name="Anjard C."/>
            <person name="Hemphill L."/>
            <person name="Bason N."/>
            <person name="Farbrother P."/>
            <person name="Desany B."/>
            <person name="Just E."/>
            <person name="Morio T."/>
            <person name="Rost R."/>
            <person name="Churcher C."/>
            <person name="Cooper J."/>
            <person name="Haydock S."/>
            <person name="van Driessche N."/>
            <person name="Cronin A."/>
            <person name="Goodhead I."/>
            <person name="Muzny D."/>
            <person name="Mourier T."/>
            <person name="Pain A."/>
            <person name="Lu M."/>
            <person name="Harper D."/>
            <person name="Lindsay R."/>
            <person name="Hauser H."/>
            <person name="James K."/>
            <person name="Quiles M."/>
            <person name="Madan Babu M."/>
            <person name="Saito T."/>
            <person name="Buchrieser C."/>
            <person name="Wardroper A."/>
            <person name="Felder M."/>
            <person name="Thangavelu M."/>
            <person name="Johnson D."/>
            <person name="Knights A."/>
            <person name="Loulseged H."/>
            <person name="Mungall K."/>
            <person name="Oliver K."/>
            <person name="Price C."/>
            <person name="Quail M.A."/>
            <person name="Urushihara H."/>
            <person name="Hernandez J."/>
            <person name="Rabbinowitsch E."/>
            <person name="Steffen D."/>
            <person name="Sanders M."/>
            <person name="Ma J."/>
            <person name="Kohara Y."/>
            <person name="Sharp S."/>
            <person name="Simmonds M."/>
            <person name="Spiegler S."/>
            <person name="Tivey A."/>
            <person name="Sugano S."/>
            <person name="White B."/>
            <person name="Walker D."/>
            <person name="Woodward J."/>
            <person name="Winckler T."/>
            <person name="Tanaka Y."/>
            <person name="Shaulsky G."/>
            <person name="Schleicher M."/>
            <person name="Weinstock G."/>
            <person name="Rosenthal A."/>
            <person name="Cox E.C."/>
            <person name="Chisholm R.L."/>
            <person name="Gibbs R."/>
            <person name="Loomis W.F."/>
            <person name="Platzer M."/>
            <person name="Kay R.R."/>
            <person name="Williams J."/>
            <person name="Dear P.H."/>
            <person name="Noegel A.A."/>
            <person name="Barrell B."/>
            <person name="Kuspa A."/>
        </authorList>
    </citation>
    <scope>NUCLEOTIDE SEQUENCE [LARGE SCALE GENOMIC DNA]</scope>
    <source>
        <strain evidence="4 5">AX4</strain>
    </source>
</reference>
<feature type="compositionally biased region" description="Low complexity" evidence="2">
    <location>
        <begin position="855"/>
        <end position="870"/>
    </location>
</feature>
<keyword evidence="5" id="KW-1185">Reference proteome</keyword>
<feature type="region of interest" description="Disordered" evidence="2">
    <location>
        <begin position="419"/>
        <end position="444"/>
    </location>
</feature>
<dbReference type="PaxDb" id="44689-DDB0190594"/>
<dbReference type="RefSeq" id="XP_646322.1">
    <property type="nucleotide sequence ID" value="XM_641230.1"/>
</dbReference>
<dbReference type="InParanoid" id="Q55D09"/>
<dbReference type="VEuPathDB" id="AmoebaDB:DDB_G0269826"/>
<name>Q55D09_DICDI</name>
<keyword evidence="3" id="KW-0812">Transmembrane</keyword>
<comment type="caution">
    <text evidence="4">The sequence shown here is derived from an EMBL/GenBank/DDBJ whole genome shotgun (WGS) entry which is preliminary data.</text>
</comment>
<feature type="transmembrane region" description="Helical" evidence="3">
    <location>
        <begin position="1086"/>
        <end position="1112"/>
    </location>
</feature>
<dbReference type="GO" id="GO:0035097">
    <property type="term" value="C:histone methyltransferase complex"/>
    <property type="evidence" value="ECO:0000318"/>
    <property type="project" value="GO_Central"/>
</dbReference>
<feature type="transmembrane region" description="Helical" evidence="3">
    <location>
        <begin position="1053"/>
        <end position="1074"/>
    </location>
</feature>
<feature type="transmembrane region" description="Helical" evidence="3">
    <location>
        <begin position="1178"/>
        <end position="1199"/>
    </location>
</feature>
<accession>Q55D09</accession>